<evidence type="ECO:0000256" key="1">
    <source>
        <dbReference type="SAM" id="Phobius"/>
    </source>
</evidence>
<keyword evidence="1" id="KW-0472">Membrane</keyword>
<feature type="transmembrane region" description="Helical" evidence="1">
    <location>
        <begin position="6"/>
        <end position="28"/>
    </location>
</feature>
<keyword evidence="1" id="KW-1133">Transmembrane helix</keyword>
<evidence type="ECO:0000313" key="2">
    <source>
        <dbReference type="EMBL" id="CAI9721848.1"/>
    </source>
</evidence>
<evidence type="ECO:0000313" key="3">
    <source>
        <dbReference type="Proteomes" id="UP001162480"/>
    </source>
</evidence>
<sequence length="66" mass="7576">MHCNIHVSLIHAVGFGFLFNCLRCLYIISHWSHPDAKLTSHHVQAVTGEILKITMAKEDLYRPIFT</sequence>
<dbReference type="AlphaFoldDB" id="A0AA36AT74"/>
<keyword evidence="1" id="KW-0812">Transmembrane</keyword>
<proteinExistence type="predicted"/>
<organism evidence="2 3">
    <name type="scientific">Octopus vulgaris</name>
    <name type="common">Common octopus</name>
    <dbReference type="NCBI Taxonomy" id="6645"/>
    <lineage>
        <taxon>Eukaryota</taxon>
        <taxon>Metazoa</taxon>
        <taxon>Spiralia</taxon>
        <taxon>Lophotrochozoa</taxon>
        <taxon>Mollusca</taxon>
        <taxon>Cephalopoda</taxon>
        <taxon>Coleoidea</taxon>
        <taxon>Octopodiformes</taxon>
        <taxon>Octopoda</taxon>
        <taxon>Incirrata</taxon>
        <taxon>Octopodidae</taxon>
        <taxon>Octopus</taxon>
    </lineage>
</organism>
<keyword evidence="3" id="KW-1185">Reference proteome</keyword>
<name>A0AA36AT74_OCTVU</name>
<protein>
    <submittedName>
        <fullName evidence="2">Uncharacterized protein</fullName>
    </submittedName>
</protein>
<reference evidence="2" key="1">
    <citation type="submission" date="2023-08" db="EMBL/GenBank/DDBJ databases">
        <authorList>
            <person name="Alioto T."/>
            <person name="Alioto T."/>
            <person name="Gomez Garrido J."/>
        </authorList>
    </citation>
    <scope>NUCLEOTIDE SEQUENCE</scope>
</reference>
<gene>
    <name evidence="2" type="ORF">OCTVUL_1B008575</name>
</gene>
<accession>A0AA36AT74</accession>
<dbReference type="EMBL" id="OX597817">
    <property type="protein sequence ID" value="CAI9721848.1"/>
    <property type="molecule type" value="Genomic_DNA"/>
</dbReference>
<dbReference type="Proteomes" id="UP001162480">
    <property type="component" value="Chromosome 4"/>
</dbReference>